<dbReference type="InterPro" id="IPR013035">
    <property type="entry name" value="PEP_carboxykinase_C"/>
</dbReference>
<evidence type="ECO:0000256" key="2">
    <source>
        <dbReference type="ARBA" id="ARBA00005796"/>
    </source>
</evidence>
<feature type="compositionally biased region" description="Polar residues" evidence="15">
    <location>
        <begin position="37"/>
        <end position="49"/>
    </location>
</feature>
<dbReference type="HAMAP" id="MF_00452">
    <property type="entry name" value="PEPCK_GTP"/>
    <property type="match status" value="1"/>
</dbReference>
<organism evidence="18 19">
    <name type="scientific">Panagrellus redivivus</name>
    <name type="common">Microworm</name>
    <dbReference type="NCBI Taxonomy" id="6233"/>
    <lineage>
        <taxon>Eukaryota</taxon>
        <taxon>Metazoa</taxon>
        <taxon>Ecdysozoa</taxon>
        <taxon>Nematoda</taxon>
        <taxon>Chromadorea</taxon>
        <taxon>Rhabditida</taxon>
        <taxon>Tylenchina</taxon>
        <taxon>Panagrolaimomorpha</taxon>
        <taxon>Panagrolaimoidea</taxon>
        <taxon>Panagrolaimidae</taxon>
        <taxon>Panagrellus</taxon>
    </lineage>
</organism>
<comment type="subunit">
    <text evidence="3">Monomer.</text>
</comment>
<dbReference type="GO" id="GO:0004613">
    <property type="term" value="F:phosphoenolpyruvate carboxykinase (GTP) activity"/>
    <property type="evidence" value="ECO:0007669"/>
    <property type="project" value="UniProtKB-EC"/>
</dbReference>
<dbReference type="Gene3D" id="3.40.449.10">
    <property type="entry name" value="Phosphoenolpyruvate Carboxykinase, domain 1"/>
    <property type="match status" value="1"/>
</dbReference>
<dbReference type="AlphaFoldDB" id="A0A7E4WCG3"/>
<evidence type="ECO:0000256" key="12">
    <source>
        <dbReference type="ARBA" id="ARBA00058806"/>
    </source>
</evidence>
<dbReference type="PANTHER" id="PTHR11561:SF0">
    <property type="entry name" value="PHOSPHOENOLPYRUVATE CARBOXYKINASE [GTP]-RELATED"/>
    <property type="match status" value="1"/>
</dbReference>
<comment type="similarity">
    <text evidence="2">Belongs to the phosphoenolpyruvate carboxykinase [GTP] family.</text>
</comment>
<feature type="region of interest" description="Disordered" evidence="15">
    <location>
        <begin position="1"/>
        <end position="117"/>
    </location>
</feature>
<dbReference type="InterPro" id="IPR008209">
    <property type="entry name" value="PEP_carboxykinase_GTP"/>
</dbReference>
<evidence type="ECO:0000256" key="14">
    <source>
        <dbReference type="ARBA" id="ARBA00072283"/>
    </source>
</evidence>
<dbReference type="InterPro" id="IPR008210">
    <property type="entry name" value="PEP_carboxykinase_N"/>
</dbReference>
<reference evidence="18" key="1">
    <citation type="journal article" date="2013" name="Genetics">
        <title>The draft genome and transcriptome of Panagrellus redivivus are shaped by the harsh demands of a free-living lifestyle.</title>
        <authorList>
            <person name="Srinivasan J."/>
            <person name="Dillman A.R."/>
            <person name="Macchietto M.G."/>
            <person name="Heikkinen L."/>
            <person name="Lakso M."/>
            <person name="Fracchia K.M."/>
            <person name="Antoshechkin I."/>
            <person name="Mortazavi A."/>
            <person name="Wong G."/>
            <person name="Sternberg P.W."/>
        </authorList>
    </citation>
    <scope>NUCLEOTIDE SEQUENCE [LARGE SCALE GENOMIC DNA]</scope>
    <source>
        <strain evidence="18">MT8872</strain>
    </source>
</reference>
<comment type="function">
    <text evidence="13">In parasitic nematodes PEPCK carboxylates phosphoenolpyruvate to oxaloacetate thus introducing the products of glycolysis to mitochondrial metabolism.</text>
</comment>
<keyword evidence="18" id="KW-1185">Reference proteome</keyword>
<name>A0A7E4WCG3_PANRE</name>
<evidence type="ECO:0000256" key="9">
    <source>
        <dbReference type="ARBA" id="ARBA00023211"/>
    </source>
</evidence>
<evidence type="ECO:0000259" key="17">
    <source>
        <dbReference type="Pfam" id="PF17297"/>
    </source>
</evidence>
<evidence type="ECO:0000256" key="13">
    <source>
        <dbReference type="ARBA" id="ARBA00058921"/>
    </source>
</evidence>
<keyword evidence="8" id="KW-0342">GTP-binding</keyword>
<dbReference type="GO" id="GO:0071333">
    <property type="term" value="P:cellular response to glucose stimulus"/>
    <property type="evidence" value="ECO:0007669"/>
    <property type="project" value="TreeGrafter"/>
</dbReference>
<feature type="compositionally biased region" description="Low complexity" evidence="15">
    <location>
        <begin position="22"/>
        <end position="36"/>
    </location>
</feature>
<dbReference type="CDD" id="cd00819">
    <property type="entry name" value="PEPCK_GTP"/>
    <property type="match status" value="1"/>
</dbReference>
<dbReference type="FunFam" id="3.40.449.10:FF:000003">
    <property type="entry name" value="Phosphoenolpyruvate carboxykinase, cytosolic [GTP]"/>
    <property type="match status" value="1"/>
</dbReference>
<dbReference type="Pfam" id="PF17297">
    <property type="entry name" value="PEPCK_N"/>
    <property type="match status" value="1"/>
</dbReference>
<evidence type="ECO:0000256" key="3">
    <source>
        <dbReference type="ARBA" id="ARBA00011245"/>
    </source>
</evidence>
<keyword evidence="10" id="KW-0456">Lyase</keyword>
<proteinExistence type="inferred from homology"/>
<dbReference type="GO" id="GO:0005829">
    <property type="term" value="C:cytosol"/>
    <property type="evidence" value="ECO:0007669"/>
    <property type="project" value="TreeGrafter"/>
</dbReference>
<evidence type="ECO:0000313" key="19">
    <source>
        <dbReference type="WBParaSite" id="Pan_g965.t1"/>
    </source>
</evidence>
<dbReference type="Proteomes" id="UP000492821">
    <property type="component" value="Unassembled WGS sequence"/>
</dbReference>
<dbReference type="Gene3D" id="3.90.228.20">
    <property type="match status" value="1"/>
</dbReference>
<dbReference type="GO" id="GO:0019543">
    <property type="term" value="P:propionate catabolic process"/>
    <property type="evidence" value="ECO:0007669"/>
    <property type="project" value="TreeGrafter"/>
</dbReference>
<evidence type="ECO:0000313" key="18">
    <source>
        <dbReference type="Proteomes" id="UP000492821"/>
    </source>
</evidence>
<comment type="function">
    <text evidence="12">Catalyzes the conversion of oxaloacetate (OAA) to phosphoenolpyruvate (PEP), the rate-limiting step in the metabolic pathway that produces glucose from lactate and other precursors derived from the citric acid cycle.</text>
</comment>
<protein>
    <recommendedName>
        <fullName evidence="14">Phosphoenolpyruvate carboxykinase [GTP]</fullName>
        <ecNumber evidence="4">4.1.1.32</ecNumber>
    </recommendedName>
</protein>
<comment type="cofactor">
    <cofactor evidence="1">
        <name>Mn(2+)</name>
        <dbReference type="ChEBI" id="CHEBI:29035"/>
    </cofactor>
</comment>
<comment type="catalytic activity">
    <reaction evidence="11">
        <text>oxaloacetate + GTP = phosphoenolpyruvate + GDP + CO2</text>
        <dbReference type="Rhea" id="RHEA:10388"/>
        <dbReference type="ChEBI" id="CHEBI:16452"/>
        <dbReference type="ChEBI" id="CHEBI:16526"/>
        <dbReference type="ChEBI" id="CHEBI:37565"/>
        <dbReference type="ChEBI" id="CHEBI:58189"/>
        <dbReference type="ChEBI" id="CHEBI:58702"/>
        <dbReference type="EC" id="4.1.1.32"/>
    </reaction>
</comment>
<dbReference type="GO" id="GO:0033993">
    <property type="term" value="P:response to lipid"/>
    <property type="evidence" value="ECO:0007669"/>
    <property type="project" value="TreeGrafter"/>
</dbReference>
<evidence type="ECO:0000256" key="7">
    <source>
        <dbReference type="ARBA" id="ARBA00022793"/>
    </source>
</evidence>
<evidence type="ECO:0000256" key="1">
    <source>
        <dbReference type="ARBA" id="ARBA00001936"/>
    </source>
</evidence>
<evidence type="ECO:0000256" key="10">
    <source>
        <dbReference type="ARBA" id="ARBA00023239"/>
    </source>
</evidence>
<evidence type="ECO:0000256" key="15">
    <source>
        <dbReference type="SAM" id="MobiDB-lite"/>
    </source>
</evidence>
<dbReference type="InterPro" id="IPR035078">
    <property type="entry name" value="PEP_carboxykinase_GTP_N"/>
</dbReference>
<feature type="domain" description="Phosphoenolpyruvate carboxykinase GTP-utilising N-terminal" evidence="17">
    <location>
        <begin position="170"/>
        <end position="397"/>
    </location>
</feature>
<evidence type="ECO:0000259" key="16">
    <source>
        <dbReference type="Pfam" id="PF00821"/>
    </source>
</evidence>
<keyword evidence="9" id="KW-0464">Manganese</keyword>
<evidence type="ECO:0000256" key="6">
    <source>
        <dbReference type="ARBA" id="ARBA00022741"/>
    </source>
</evidence>
<dbReference type="WBParaSite" id="Pan_g965.t1">
    <property type="protein sequence ID" value="Pan_g965.t1"/>
    <property type="gene ID" value="Pan_g965"/>
</dbReference>
<dbReference type="Pfam" id="PF00821">
    <property type="entry name" value="PEPCK_GTP"/>
    <property type="match status" value="1"/>
</dbReference>
<reference evidence="19" key="2">
    <citation type="submission" date="2020-10" db="UniProtKB">
        <authorList>
            <consortium name="WormBaseParasite"/>
        </authorList>
    </citation>
    <scope>IDENTIFICATION</scope>
</reference>
<sequence length="766" mass="84532">MSGVLTKFTVSRLFTPTPPSPEGTGSSSEQESSSEGNSAPPNTNNTIESTDTENSIDDDTFSSEFDTAPSGKSPISPTKDSTAKPPPPPVIPKEAPSEQEPSSSDATPLSKRPHRRVEKYGTAPISTHMYCVRPKSQKQALAQTVILVDGLGPVPVVKGDPKLLPRKVLQFVAQKAFLMRPRAIYICDGSIYERDEMARKLTAQGVLKKLGAYSDAYIARTSPEDTARVEARTFVTTKSKKVTETKKPDKGSSEIARWMSPEQLSDELDARFPFCMRGRMMYVLPFSMGPIGCQFSKNCVQLTDSPYVVLVTRIMARVSPAVLDAIGDGDFVKCIHSVGVPRPSVVKIPHNWPCAPSKLIIAHRMEKKEIWSFGSGYGGNSLLGKKCVALRLASSMGKAEGWLAEHMAIISVTNPKGEETFIAAGMPSGCGKTNLALMKPALPGWKIQLIGDDIAWMRFGKDGKLYAMNPENGMFGIAAGSTDRTNPGALTALKRDFVVTNTAETSDGRYLWQGLEDEIKGQEVTDWKGKAWKKGSKAPPAHANSRFAVHCADYPNIHPLWDSPKGVPISAIIYGGRRPAGIPLVTESFSWSHGVFLAAALKSEATAASVPAATSDLQHDPMGMRPFIGYNFGDYLKHWLSMEKPGRRMPKIFHVNWYRCHPVTGELLWPGFGENIRVLEWIIKRTTKGQYPAVLKSAYGYLPRQEDLSLCGLQVDFKELFKVEKKFLETELKETRDYFRAQLYKETPARIGIELSEFEDRITRMR</sequence>
<feature type="compositionally biased region" description="Acidic residues" evidence="15">
    <location>
        <begin position="50"/>
        <end position="61"/>
    </location>
</feature>
<dbReference type="SUPFAM" id="SSF68923">
    <property type="entry name" value="PEP carboxykinase N-terminal domain"/>
    <property type="match status" value="1"/>
</dbReference>
<dbReference type="GO" id="GO:0042594">
    <property type="term" value="P:response to starvation"/>
    <property type="evidence" value="ECO:0007669"/>
    <property type="project" value="TreeGrafter"/>
</dbReference>
<dbReference type="GO" id="GO:0005525">
    <property type="term" value="F:GTP binding"/>
    <property type="evidence" value="ECO:0007669"/>
    <property type="project" value="UniProtKB-KW"/>
</dbReference>
<accession>A0A7E4WCG3</accession>
<dbReference type="InterPro" id="IPR035077">
    <property type="entry name" value="PEP_carboxykinase_GTP_C"/>
</dbReference>
<evidence type="ECO:0000256" key="4">
    <source>
        <dbReference type="ARBA" id="ARBA00012306"/>
    </source>
</evidence>
<dbReference type="EC" id="4.1.1.32" evidence="4"/>
<keyword evidence="5" id="KW-0479">Metal-binding</keyword>
<dbReference type="GO" id="GO:0006107">
    <property type="term" value="P:oxaloacetate metabolic process"/>
    <property type="evidence" value="ECO:0007669"/>
    <property type="project" value="TreeGrafter"/>
</dbReference>
<dbReference type="GO" id="GO:0046327">
    <property type="term" value="P:glycerol biosynthetic process from pyruvate"/>
    <property type="evidence" value="ECO:0007669"/>
    <property type="project" value="TreeGrafter"/>
</dbReference>
<dbReference type="SUPFAM" id="SSF53795">
    <property type="entry name" value="PEP carboxykinase-like"/>
    <property type="match status" value="1"/>
</dbReference>
<evidence type="ECO:0000256" key="8">
    <source>
        <dbReference type="ARBA" id="ARBA00023134"/>
    </source>
</evidence>
<dbReference type="GO" id="GO:0006094">
    <property type="term" value="P:gluconeogenesis"/>
    <property type="evidence" value="ECO:0007669"/>
    <property type="project" value="InterPro"/>
</dbReference>
<dbReference type="PANTHER" id="PTHR11561">
    <property type="entry name" value="PHOSPHOENOLPYRUVATE CARBOXYKINASE"/>
    <property type="match status" value="1"/>
</dbReference>
<feature type="domain" description="Phosphoenolpyruvate carboxykinase C-terminal P-loop" evidence="16">
    <location>
        <begin position="402"/>
        <end position="760"/>
    </location>
</feature>
<keyword evidence="7" id="KW-0210">Decarboxylase</keyword>
<keyword evidence="6" id="KW-0547">Nucleotide-binding</keyword>
<evidence type="ECO:0000256" key="11">
    <source>
        <dbReference type="ARBA" id="ARBA00051400"/>
    </source>
</evidence>
<dbReference type="GO" id="GO:0030145">
    <property type="term" value="F:manganese ion binding"/>
    <property type="evidence" value="ECO:0007669"/>
    <property type="project" value="TreeGrafter"/>
</dbReference>
<evidence type="ECO:0000256" key="5">
    <source>
        <dbReference type="ARBA" id="ARBA00022723"/>
    </source>
</evidence>
<dbReference type="Gene3D" id="2.170.8.10">
    <property type="entry name" value="Phosphoenolpyruvate Carboxykinase, domain 2"/>
    <property type="match status" value="1"/>
</dbReference>
<dbReference type="NCBIfam" id="NF003253">
    <property type="entry name" value="PRK04210.1"/>
    <property type="match status" value="1"/>
</dbReference>